<accession>A0A1Z2XQ95</accession>
<dbReference type="Proteomes" id="UP000596035">
    <property type="component" value="Chromosome"/>
</dbReference>
<dbReference type="PANTHER" id="PTHR43744">
    <property type="entry name" value="ABC TRANSPORTER PERMEASE PROTEIN MG189-RELATED-RELATED"/>
    <property type="match status" value="1"/>
</dbReference>
<feature type="transmembrane region" description="Helical" evidence="7">
    <location>
        <begin position="151"/>
        <end position="171"/>
    </location>
</feature>
<sequence>MTNANAIKPQKSRLNRKITLFDVVVHALLIVIVLLCFLPFLYVFIVSFTDPAVYVPLEFQIIPEKFSFDVYWSILNTDTFLRTLGNTVYVTVIGTTLSIFTTFTFAYGLSKKEIPFHRVFVAIVLFGLLFNPGMIPEYMNIRSLGLLNNHWSLILSGLISSWNVVIARNFIQGIPGELEEAAKIDGCSYFGTFFHIILPLSTASLATLTLFIAVGNWNQYTKPLLYLNDYKLHTLQVYLKSLLVDSDTMGMNAVDSDRVLPSESIRMATVVLAMFPIMCVYPFVQRYFVKGVMVGSVKG</sequence>
<comment type="similarity">
    <text evidence="7">Belongs to the binding-protein-dependent transport system permease family.</text>
</comment>
<evidence type="ECO:0000256" key="6">
    <source>
        <dbReference type="ARBA" id="ARBA00023136"/>
    </source>
</evidence>
<dbReference type="GO" id="GO:0055085">
    <property type="term" value="P:transmembrane transport"/>
    <property type="evidence" value="ECO:0007669"/>
    <property type="project" value="InterPro"/>
</dbReference>
<evidence type="ECO:0000313" key="9">
    <source>
        <dbReference type="EMBL" id="ASB40628.1"/>
    </source>
</evidence>
<organism evidence="10 12">
    <name type="scientific">Acutalibacter muris</name>
    <dbReference type="NCBI Taxonomy" id="1796620"/>
    <lineage>
        <taxon>Bacteria</taxon>
        <taxon>Bacillati</taxon>
        <taxon>Bacillota</taxon>
        <taxon>Clostridia</taxon>
        <taxon>Eubacteriales</taxon>
        <taxon>Acutalibacteraceae</taxon>
        <taxon>Acutalibacter</taxon>
    </lineage>
</organism>
<evidence type="ECO:0000256" key="7">
    <source>
        <dbReference type="RuleBase" id="RU363032"/>
    </source>
</evidence>
<evidence type="ECO:0000256" key="2">
    <source>
        <dbReference type="ARBA" id="ARBA00022448"/>
    </source>
</evidence>
<evidence type="ECO:0000256" key="4">
    <source>
        <dbReference type="ARBA" id="ARBA00022692"/>
    </source>
</evidence>
<evidence type="ECO:0000256" key="3">
    <source>
        <dbReference type="ARBA" id="ARBA00022475"/>
    </source>
</evidence>
<feature type="transmembrane region" description="Helical" evidence="7">
    <location>
        <begin position="192"/>
        <end position="214"/>
    </location>
</feature>
<dbReference type="KEGG" id="amur:ADH66_08130"/>
<dbReference type="InterPro" id="IPR035906">
    <property type="entry name" value="MetI-like_sf"/>
</dbReference>
<keyword evidence="11" id="KW-1185">Reference proteome</keyword>
<evidence type="ECO:0000256" key="1">
    <source>
        <dbReference type="ARBA" id="ARBA00004651"/>
    </source>
</evidence>
<evidence type="ECO:0000313" key="12">
    <source>
        <dbReference type="Proteomes" id="UP000596035"/>
    </source>
</evidence>
<dbReference type="Gene3D" id="1.10.3720.10">
    <property type="entry name" value="MetI-like"/>
    <property type="match status" value="1"/>
</dbReference>
<dbReference type="InterPro" id="IPR000515">
    <property type="entry name" value="MetI-like"/>
</dbReference>
<dbReference type="Pfam" id="PF00528">
    <property type="entry name" value="BPD_transp_1"/>
    <property type="match status" value="1"/>
</dbReference>
<feature type="transmembrane region" description="Helical" evidence="7">
    <location>
        <begin position="119"/>
        <end position="139"/>
    </location>
</feature>
<dbReference type="EMBL" id="CP021422">
    <property type="protein sequence ID" value="ASB40628.1"/>
    <property type="molecule type" value="Genomic_DNA"/>
</dbReference>
<keyword evidence="5 7" id="KW-1133">Transmembrane helix</keyword>
<reference evidence="10 12" key="3">
    <citation type="submission" date="2020-11" db="EMBL/GenBank/DDBJ databases">
        <title>Closed and high quality bacterial genomes of the OMM12 community.</title>
        <authorList>
            <person name="Marbouty M."/>
            <person name="Lamy-Besnier Q."/>
            <person name="Debarbieux L."/>
            <person name="Koszul R."/>
        </authorList>
    </citation>
    <scope>NUCLEOTIDE SEQUENCE [LARGE SCALE GENOMIC DNA]</scope>
    <source>
        <strain evidence="10 12">KB18</strain>
    </source>
</reference>
<reference evidence="9" key="1">
    <citation type="journal article" date="2017" name="Genome Announc.">
        <title>High-Quality Whole-Genome Sequences of the Oligo-Mouse-Microbiota Bacterial Community.</title>
        <authorList>
            <person name="Garzetti D."/>
            <person name="Brugiroux S."/>
            <person name="Bunk B."/>
            <person name="Pukall R."/>
            <person name="McCoy K.D."/>
            <person name="Macpherson A.J."/>
            <person name="Stecher B."/>
        </authorList>
    </citation>
    <scope>NUCLEOTIDE SEQUENCE</scope>
    <source>
        <strain evidence="9">KB18</strain>
    </source>
</reference>
<dbReference type="EMBL" id="CP065321">
    <property type="protein sequence ID" value="QQR29905.1"/>
    <property type="molecule type" value="Genomic_DNA"/>
</dbReference>
<keyword evidence="4 7" id="KW-0812">Transmembrane</keyword>
<dbReference type="GO" id="GO:0005886">
    <property type="term" value="C:plasma membrane"/>
    <property type="evidence" value="ECO:0007669"/>
    <property type="project" value="UniProtKB-SubCell"/>
</dbReference>
<comment type="subcellular location">
    <subcellularLocation>
        <location evidence="1 7">Cell membrane</location>
        <topology evidence="1 7">Multi-pass membrane protein</topology>
    </subcellularLocation>
</comment>
<dbReference type="Proteomes" id="UP000196710">
    <property type="component" value="Chromosome"/>
</dbReference>
<proteinExistence type="inferred from homology"/>
<evidence type="ECO:0000313" key="10">
    <source>
        <dbReference type="EMBL" id="QQR29905.1"/>
    </source>
</evidence>
<dbReference type="CDD" id="cd06261">
    <property type="entry name" value="TM_PBP2"/>
    <property type="match status" value="1"/>
</dbReference>
<evidence type="ECO:0000313" key="11">
    <source>
        <dbReference type="Proteomes" id="UP000196710"/>
    </source>
</evidence>
<dbReference type="PROSITE" id="PS50928">
    <property type="entry name" value="ABC_TM1"/>
    <property type="match status" value="1"/>
</dbReference>
<gene>
    <name evidence="9" type="ORF">ADH66_08130</name>
    <name evidence="10" type="ORF">I5Q82_18165</name>
</gene>
<feature type="domain" description="ABC transmembrane type-1" evidence="8">
    <location>
        <begin position="84"/>
        <end position="278"/>
    </location>
</feature>
<reference evidence="11" key="2">
    <citation type="submission" date="2017-05" db="EMBL/GenBank/DDBJ databases">
        <title>Improved OligoMM genomes.</title>
        <authorList>
            <person name="Garzetti D."/>
        </authorList>
    </citation>
    <scope>NUCLEOTIDE SEQUENCE [LARGE SCALE GENOMIC DNA]</scope>
    <source>
        <strain evidence="11">KB18</strain>
    </source>
</reference>
<feature type="transmembrane region" description="Helical" evidence="7">
    <location>
        <begin position="20"/>
        <end position="45"/>
    </location>
</feature>
<evidence type="ECO:0000259" key="8">
    <source>
        <dbReference type="PROSITE" id="PS50928"/>
    </source>
</evidence>
<keyword evidence="2 7" id="KW-0813">Transport</keyword>
<keyword evidence="3" id="KW-1003">Cell membrane</keyword>
<name>A0A1Z2XQ95_9FIRM</name>
<keyword evidence="6 7" id="KW-0472">Membrane</keyword>
<feature type="transmembrane region" description="Helical" evidence="7">
    <location>
        <begin position="265"/>
        <end position="284"/>
    </location>
</feature>
<dbReference type="PANTHER" id="PTHR43744:SF9">
    <property type="entry name" value="POLYGALACTURONAN_RHAMNOGALACTURONAN TRANSPORT SYSTEM PERMEASE PROTEIN YTCP"/>
    <property type="match status" value="1"/>
</dbReference>
<dbReference type="SUPFAM" id="SSF161098">
    <property type="entry name" value="MetI-like"/>
    <property type="match status" value="1"/>
</dbReference>
<evidence type="ECO:0000256" key="5">
    <source>
        <dbReference type="ARBA" id="ARBA00022989"/>
    </source>
</evidence>
<dbReference type="RefSeq" id="WP_066533650.1">
    <property type="nucleotide sequence ID" value="NZ_CAQHGX010000001.1"/>
</dbReference>
<protein>
    <submittedName>
        <fullName evidence="10">Carbohydrate ABC transporter permease</fullName>
    </submittedName>
</protein>
<feature type="transmembrane region" description="Helical" evidence="7">
    <location>
        <begin position="88"/>
        <end position="107"/>
    </location>
</feature>
<dbReference type="AlphaFoldDB" id="A0A1Z2XQ95"/>